<dbReference type="AlphaFoldDB" id="A0A2V3J0R5"/>
<proteinExistence type="predicted"/>
<dbReference type="EMBL" id="NBIV01000018">
    <property type="protein sequence ID" value="PXF47925.1"/>
    <property type="molecule type" value="Genomic_DNA"/>
</dbReference>
<keyword evidence="2" id="KW-1185">Reference proteome</keyword>
<accession>A0A2V3J0R5</accession>
<comment type="caution">
    <text evidence="1">The sequence shown here is derived from an EMBL/GenBank/DDBJ whole genome shotgun (WGS) entry which is preliminary data.</text>
</comment>
<sequence>MQPFVNRLRSNHRFLQLCIILLMLSNVAPTLPGVAALVLGYVFNHLEVGVLGFTLLQCLFGRPLASWSTSSKLFKLLCRIPSPSSPTAASHSQRARVVNNLITDAAGQNRSRLPCFGDAVSLSFLYLKGMSLTAHHFRSQLLFGKENDAVSFEQVLVRFPAACIDYNSNIGNFLHEEFLQQFHSLLFVRSLAETTSLARTKSSGQRTAQEEQVIHGDNQARDYDLVNNVESLRILFTIVLFQGLRNESDATEREARYWEALNQSVARHWYLCAI</sequence>
<evidence type="ECO:0000313" key="1">
    <source>
        <dbReference type="EMBL" id="PXF47925.1"/>
    </source>
</evidence>
<name>A0A2V3J0R5_9FLOR</name>
<dbReference type="Proteomes" id="UP000247409">
    <property type="component" value="Unassembled WGS sequence"/>
</dbReference>
<evidence type="ECO:0000313" key="2">
    <source>
        <dbReference type="Proteomes" id="UP000247409"/>
    </source>
</evidence>
<gene>
    <name evidence="1" type="ORF">BWQ96_02311</name>
</gene>
<protein>
    <submittedName>
        <fullName evidence="1">Uncharacterized protein</fullName>
    </submittedName>
</protein>
<reference evidence="1 2" key="1">
    <citation type="journal article" date="2018" name="Mol. Biol. Evol.">
        <title>Analysis of the draft genome of the red seaweed Gracilariopsis chorda provides insights into genome size evolution in Rhodophyta.</title>
        <authorList>
            <person name="Lee J."/>
            <person name="Yang E.C."/>
            <person name="Graf L."/>
            <person name="Yang J.H."/>
            <person name="Qiu H."/>
            <person name="Zel Zion U."/>
            <person name="Chan C.X."/>
            <person name="Stephens T.G."/>
            <person name="Weber A.P.M."/>
            <person name="Boo G.H."/>
            <person name="Boo S.M."/>
            <person name="Kim K.M."/>
            <person name="Shin Y."/>
            <person name="Jung M."/>
            <person name="Lee S.J."/>
            <person name="Yim H.S."/>
            <person name="Lee J.H."/>
            <person name="Bhattacharya D."/>
            <person name="Yoon H.S."/>
        </authorList>
    </citation>
    <scope>NUCLEOTIDE SEQUENCE [LARGE SCALE GENOMIC DNA]</scope>
    <source>
        <strain evidence="1 2">SKKU-2015</strain>
        <tissue evidence="1">Whole body</tissue>
    </source>
</reference>
<organism evidence="1 2">
    <name type="scientific">Gracilariopsis chorda</name>
    <dbReference type="NCBI Taxonomy" id="448386"/>
    <lineage>
        <taxon>Eukaryota</taxon>
        <taxon>Rhodophyta</taxon>
        <taxon>Florideophyceae</taxon>
        <taxon>Rhodymeniophycidae</taxon>
        <taxon>Gracilariales</taxon>
        <taxon>Gracilariaceae</taxon>
        <taxon>Gracilariopsis</taxon>
    </lineage>
</organism>